<dbReference type="Proteomes" id="UP001063698">
    <property type="component" value="Chromosome"/>
</dbReference>
<dbReference type="AlphaFoldDB" id="A0A977KCM4"/>
<evidence type="ECO:0000313" key="1">
    <source>
        <dbReference type="EMBL" id="UXD22421.1"/>
    </source>
</evidence>
<evidence type="ECO:0000313" key="2">
    <source>
        <dbReference type="Proteomes" id="UP001063698"/>
    </source>
</evidence>
<keyword evidence="2" id="KW-1185">Reference proteome</keyword>
<gene>
    <name evidence="1" type="ORF">IPA_04580</name>
</gene>
<reference evidence="1" key="1">
    <citation type="submission" date="2013-11" db="EMBL/GenBank/DDBJ databases">
        <title>Comparative genomics of Ignicoccus.</title>
        <authorList>
            <person name="Podar M."/>
        </authorList>
    </citation>
    <scope>NUCLEOTIDE SEQUENCE</scope>
    <source>
        <strain evidence="1">DSM 13166</strain>
    </source>
</reference>
<organism evidence="1 2">
    <name type="scientific">Ignicoccus pacificus DSM 13166</name>
    <dbReference type="NCBI Taxonomy" id="940294"/>
    <lineage>
        <taxon>Archaea</taxon>
        <taxon>Thermoproteota</taxon>
        <taxon>Thermoprotei</taxon>
        <taxon>Desulfurococcales</taxon>
        <taxon>Desulfurococcaceae</taxon>
        <taxon>Ignicoccus</taxon>
    </lineage>
</organism>
<name>A0A977KCM4_9CREN</name>
<dbReference type="KEGG" id="ipc:IPA_04580"/>
<protein>
    <submittedName>
        <fullName evidence="1">Uncharacterized protein</fullName>
    </submittedName>
</protein>
<sequence>MINAYKDLIVTVAKEYERTSTLYAQLYLQYLALLKEYLNLTAQYSALPPNLPSPPPLDIPKLPFSISVSMPNQIAIPIPNAWPPLPTT</sequence>
<proteinExistence type="predicted"/>
<dbReference type="EMBL" id="CP006868">
    <property type="protein sequence ID" value="UXD22421.1"/>
    <property type="molecule type" value="Genomic_DNA"/>
</dbReference>
<accession>A0A977KCM4</accession>